<dbReference type="Ensembl" id="ENSDCDT00010012680.1">
    <property type="protein sequence ID" value="ENSDCDP00010012095.1"/>
    <property type="gene ID" value="ENSDCDG00010005387.1"/>
</dbReference>
<name>A0AAY4AUR3_9TELE</name>
<dbReference type="InterPro" id="IPR032549">
    <property type="entry name" value="DUF4939"/>
</dbReference>
<dbReference type="Pfam" id="PF16297">
    <property type="entry name" value="DUF4939"/>
    <property type="match status" value="1"/>
</dbReference>
<sequence>ARRPRSSCPARPASSTADIGSMQETLDQLITSLQLQQAAIQEQRDMQLQQQRALIQVSSTLADLSAQIHALQSQPGGPGHLVSAAAAPPPLPLTSALAGLAPPPLYDGNPKKCRGFITQCRLILRLQAAHLPDDETAVAYIITRLTGRALEWVMPLVERRDPVCLSVPAFLDRLQTVFQSKTGRRAASRTILKPAVFRFSSAPVLPKDPELTPRCVAARLLLPHSSPARRPRSSCPARPASSTGTTAYPHAESMSATTSSNSPCDKYVQGLLKRDRQFHLYLPVTIGEN</sequence>
<evidence type="ECO:0000259" key="2">
    <source>
        <dbReference type="Pfam" id="PF16297"/>
    </source>
</evidence>
<dbReference type="GeneTree" id="ENSGT01120000277549"/>
<dbReference type="Proteomes" id="UP000694580">
    <property type="component" value="Chromosome 9"/>
</dbReference>
<reference evidence="3" key="3">
    <citation type="submission" date="2025-09" db="UniProtKB">
        <authorList>
            <consortium name="Ensembl"/>
        </authorList>
    </citation>
    <scope>IDENTIFICATION</scope>
</reference>
<reference evidence="3 4" key="1">
    <citation type="submission" date="2020-06" db="EMBL/GenBank/DDBJ databases">
        <authorList>
            <consortium name="Wellcome Sanger Institute Data Sharing"/>
        </authorList>
    </citation>
    <scope>NUCLEOTIDE SEQUENCE [LARGE SCALE GENOMIC DNA]</scope>
</reference>
<keyword evidence="4" id="KW-1185">Reference proteome</keyword>
<organism evidence="3 4">
    <name type="scientific">Denticeps clupeoides</name>
    <name type="common">denticle herring</name>
    <dbReference type="NCBI Taxonomy" id="299321"/>
    <lineage>
        <taxon>Eukaryota</taxon>
        <taxon>Metazoa</taxon>
        <taxon>Chordata</taxon>
        <taxon>Craniata</taxon>
        <taxon>Vertebrata</taxon>
        <taxon>Euteleostomi</taxon>
        <taxon>Actinopterygii</taxon>
        <taxon>Neopterygii</taxon>
        <taxon>Teleostei</taxon>
        <taxon>Clupei</taxon>
        <taxon>Clupeiformes</taxon>
        <taxon>Denticipitoidei</taxon>
        <taxon>Denticipitidae</taxon>
        <taxon>Denticeps</taxon>
    </lineage>
</organism>
<feature type="compositionally biased region" description="Low complexity" evidence="1">
    <location>
        <begin position="233"/>
        <end position="242"/>
    </location>
</feature>
<proteinExistence type="predicted"/>
<reference evidence="3" key="2">
    <citation type="submission" date="2025-08" db="UniProtKB">
        <authorList>
            <consortium name="Ensembl"/>
        </authorList>
    </citation>
    <scope>IDENTIFICATION</scope>
</reference>
<feature type="region of interest" description="Disordered" evidence="1">
    <location>
        <begin position="226"/>
        <end position="263"/>
    </location>
</feature>
<feature type="compositionally biased region" description="Polar residues" evidence="1">
    <location>
        <begin position="254"/>
        <end position="263"/>
    </location>
</feature>
<evidence type="ECO:0000256" key="1">
    <source>
        <dbReference type="SAM" id="MobiDB-lite"/>
    </source>
</evidence>
<evidence type="ECO:0000313" key="3">
    <source>
        <dbReference type="Ensembl" id="ENSDCDP00010012095.1"/>
    </source>
</evidence>
<dbReference type="AlphaFoldDB" id="A0AAY4AUR3"/>
<protein>
    <recommendedName>
        <fullName evidence="2">DUF4939 domain-containing protein</fullName>
    </recommendedName>
</protein>
<feature type="domain" description="DUF4939" evidence="2">
    <location>
        <begin position="103"/>
        <end position="179"/>
    </location>
</feature>
<accession>A0AAY4AUR3</accession>
<evidence type="ECO:0000313" key="4">
    <source>
        <dbReference type="Proteomes" id="UP000694580"/>
    </source>
</evidence>